<evidence type="ECO:0000313" key="1">
    <source>
        <dbReference type="EMBL" id="KAF1804025.1"/>
    </source>
</evidence>
<name>A0A8H4BKI6_MUCCL</name>
<accession>A0A8H4BKI6</accession>
<dbReference type="Proteomes" id="UP000469890">
    <property type="component" value="Unassembled WGS sequence"/>
</dbReference>
<reference evidence="1 2" key="1">
    <citation type="submission" date="2019-09" db="EMBL/GenBank/DDBJ databases">
        <authorList>
            <consortium name="DOE Joint Genome Institute"/>
            <person name="Mondo S.J."/>
            <person name="Navarro-Mendoza M.I."/>
            <person name="Perez-Arques C."/>
            <person name="Panchal S."/>
            <person name="Nicolas F.E."/>
            <person name="Ganguly P."/>
            <person name="Pangilinan J."/>
            <person name="Grigoriev I."/>
            <person name="Heitman J."/>
            <person name="Sanya K."/>
            <person name="Garre V."/>
        </authorList>
    </citation>
    <scope>NUCLEOTIDE SEQUENCE [LARGE SCALE GENOMIC DNA]</scope>
    <source>
        <strain evidence="1 2">MU402</strain>
    </source>
</reference>
<comment type="caution">
    <text evidence="1">The sequence shown here is derived from an EMBL/GenBank/DDBJ whole genome shotgun (WGS) entry which is preliminary data.</text>
</comment>
<gene>
    <name evidence="1" type="ORF">FB192DRAFT_1278466</name>
</gene>
<evidence type="ECO:0008006" key="3">
    <source>
        <dbReference type="Google" id="ProtNLM"/>
    </source>
</evidence>
<dbReference type="EMBL" id="JAAECE010000003">
    <property type="protein sequence ID" value="KAF1804025.1"/>
    <property type="molecule type" value="Genomic_DNA"/>
</dbReference>
<proteinExistence type="predicted"/>
<protein>
    <recommendedName>
        <fullName evidence="3">RecQ mediated genome instability protein 1-like N-terminal helical domain-containing protein</fullName>
    </recommendedName>
</protein>
<organism evidence="1 2">
    <name type="scientific">Mucor circinelloides f. lusitanicus</name>
    <name type="common">Mucor racemosus var. lusitanicus</name>
    <dbReference type="NCBI Taxonomy" id="29924"/>
    <lineage>
        <taxon>Eukaryota</taxon>
        <taxon>Fungi</taxon>
        <taxon>Fungi incertae sedis</taxon>
        <taxon>Mucoromycota</taxon>
        <taxon>Mucoromycotina</taxon>
        <taxon>Mucoromycetes</taxon>
        <taxon>Mucorales</taxon>
        <taxon>Mucorineae</taxon>
        <taxon>Mucoraceae</taxon>
        <taxon>Mucor</taxon>
    </lineage>
</organism>
<evidence type="ECO:0000313" key="2">
    <source>
        <dbReference type="Proteomes" id="UP000469890"/>
    </source>
</evidence>
<sequence length="116" mass="12755">MTPSIAEFEAKGWFLSQEGIDLIAAENDGVSTLEDYIACAKDMDLRLLTTKGFNKTAEKPSEIPSPLVLQVLEVRNVAMPSVNQVEHPRLLSVTFTDGSKKKYKGVEVLGKVDCLK</sequence>
<dbReference type="AlphaFoldDB" id="A0A8H4BKI6"/>